<protein>
    <submittedName>
        <fullName evidence="2">Uncharacterized protein</fullName>
    </submittedName>
</protein>
<feature type="region of interest" description="Disordered" evidence="1">
    <location>
        <begin position="26"/>
        <end position="49"/>
    </location>
</feature>
<evidence type="ECO:0000256" key="1">
    <source>
        <dbReference type="SAM" id="MobiDB-lite"/>
    </source>
</evidence>
<organism evidence="2">
    <name type="scientific">Siphoviridae sp. ctnR613</name>
    <dbReference type="NCBI Taxonomy" id="2827939"/>
    <lineage>
        <taxon>Viruses</taxon>
        <taxon>Duplodnaviria</taxon>
        <taxon>Heunggongvirae</taxon>
        <taxon>Uroviricota</taxon>
        <taxon>Caudoviricetes</taxon>
    </lineage>
</organism>
<sequence>MHKREYEFFNATLRTVLKMLNIHSDMNKSEESKEEKDTTTMIGLGDDFE</sequence>
<accession>A0A8S5SPB4</accession>
<name>A0A8S5SPB4_9CAUD</name>
<evidence type="ECO:0000313" key="2">
    <source>
        <dbReference type="EMBL" id="DAF52643.1"/>
    </source>
</evidence>
<proteinExistence type="predicted"/>
<dbReference type="EMBL" id="BK032640">
    <property type="protein sequence ID" value="DAF52643.1"/>
    <property type="molecule type" value="Genomic_DNA"/>
</dbReference>
<reference evidence="2" key="1">
    <citation type="journal article" date="2021" name="Proc. Natl. Acad. Sci. U.S.A.">
        <title>A Catalog of Tens of Thousands of Viruses from Human Metagenomes Reveals Hidden Associations with Chronic Diseases.</title>
        <authorList>
            <person name="Tisza M.J."/>
            <person name="Buck C.B."/>
        </authorList>
    </citation>
    <scope>NUCLEOTIDE SEQUENCE</scope>
    <source>
        <strain evidence="2">CtnR613</strain>
    </source>
</reference>
<feature type="compositionally biased region" description="Basic and acidic residues" evidence="1">
    <location>
        <begin position="26"/>
        <end position="38"/>
    </location>
</feature>